<keyword evidence="3" id="KW-1185">Reference proteome</keyword>
<dbReference type="OMA" id="RTRINGH"/>
<feature type="compositionally biased region" description="Basic residues" evidence="1">
    <location>
        <begin position="180"/>
        <end position="194"/>
    </location>
</feature>
<feature type="compositionally biased region" description="Polar residues" evidence="1">
    <location>
        <begin position="1"/>
        <end position="20"/>
    </location>
</feature>
<dbReference type="EMBL" id="CM000766">
    <property type="protein sequence ID" value="KXG24399.1"/>
    <property type="molecule type" value="Genomic_DNA"/>
</dbReference>
<gene>
    <name evidence="2" type="ORF">SORBI_3007G037200</name>
</gene>
<proteinExistence type="predicted"/>
<dbReference type="OrthoDB" id="692433at2759"/>
<dbReference type="InParanoid" id="A0A1B6PFC5"/>
<accession>A0A1B6PFC5</accession>
<feature type="region of interest" description="Disordered" evidence="1">
    <location>
        <begin position="164"/>
        <end position="212"/>
    </location>
</feature>
<evidence type="ECO:0000313" key="3">
    <source>
        <dbReference type="Proteomes" id="UP000000768"/>
    </source>
</evidence>
<feature type="compositionally biased region" description="Basic and acidic residues" evidence="1">
    <location>
        <begin position="202"/>
        <end position="212"/>
    </location>
</feature>
<feature type="region of interest" description="Disordered" evidence="1">
    <location>
        <begin position="45"/>
        <end position="74"/>
    </location>
</feature>
<reference evidence="2" key="2">
    <citation type="submission" date="2017-02" db="EMBL/GenBank/DDBJ databases">
        <title>WGS assembly of Sorghum bicolor.</title>
        <authorList>
            <person name="Paterson A."/>
            <person name="Mullet J."/>
            <person name="Bowers J."/>
            <person name="Bruggmann R."/>
            <person name="Dubchak I."/>
            <person name="Grimwood J."/>
            <person name="Gundlach H."/>
            <person name="Haberer G."/>
            <person name="Hellsten U."/>
            <person name="Mitros T."/>
            <person name="Poliakov A."/>
            <person name="Schmutz J."/>
            <person name="Spannagl M."/>
            <person name="Tang H."/>
            <person name="Wang X."/>
            <person name="Wicker T."/>
            <person name="Bharti A."/>
            <person name="Chapman J."/>
            <person name="Feltus F."/>
            <person name="Gowik U."/>
            <person name="Grigoriev I."/>
            <person name="Lyons E."/>
            <person name="Maher C."/>
            <person name="Martis M."/>
            <person name="Narechania A."/>
            <person name="Otillar R."/>
            <person name="Penning B."/>
            <person name="Salamov A."/>
            <person name="Wang Y."/>
            <person name="Zhang L."/>
            <person name="Carpita N."/>
            <person name="Freeling M."/>
            <person name="Gingle A."/>
            <person name="Hash C."/>
            <person name="Keller B."/>
            <person name="Klein P."/>
            <person name="Kresovich S."/>
            <person name="Mccann M."/>
            <person name="Ming R."/>
            <person name="Peterson D."/>
            <person name="Rahman M."/>
            <person name="Ware D."/>
            <person name="Westhoff P."/>
            <person name="Mayer K."/>
            <person name="Messing J."/>
            <person name="Sims D."/>
            <person name="Jenkins J."/>
            <person name="Shu S."/>
            <person name="Rokhsar D."/>
        </authorList>
    </citation>
    <scope>NUCLEOTIDE SEQUENCE</scope>
</reference>
<organism evidence="2 3">
    <name type="scientific">Sorghum bicolor</name>
    <name type="common">Sorghum</name>
    <name type="synonym">Sorghum vulgare</name>
    <dbReference type="NCBI Taxonomy" id="4558"/>
    <lineage>
        <taxon>Eukaryota</taxon>
        <taxon>Viridiplantae</taxon>
        <taxon>Streptophyta</taxon>
        <taxon>Embryophyta</taxon>
        <taxon>Tracheophyta</taxon>
        <taxon>Spermatophyta</taxon>
        <taxon>Magnoliopsida</taxon>
        <taxon>Liliopsida</taxon>
        <taxon>Poales</taxon>
        <taxon>Poaceae</taxon>
        <taxon>PACMAD clade</taxon>
        <taxon>Panicoideae</taxon>
        <taxon>Andropogonodae</taxon>
        <taxon>Andropogoneae</taxon>
        <taxon>Sorghinae</taxon>
        <taxon>Sorghum</taxon>
    </lineage>
</organism>
<dbReference type="Proteomes" id="UP000000768">
    <property type="component" value="Chromosome 7"/>
</dbReference>
<dbReference type="Gramene" id="KXG24400">
    <property type="protein sequence ID" value="KXG24400"/>
    <property type="gene ID" value="SORBI_3007G037200"/>
</dbReference>
<name>A0A1B6PFC5_SORBI</name>
<reference evidence="2 3" key="1">
    <citation type="journal article" date="2009" name="Nature">
        <title>The Sorghum bicolor genome and the diversification of grasses.</title>
        <authorList>
            <person name="Paterson A.H."/>
            <person name="Bowers J.E."/>
            <person name="Bruggmann R."/>
            <person name="Dubchak I."/>
            <person name="Grimwood J."/>
            <person name="Gundlach H."/>
            <person name="Haberer G."/>
            <person name="Hellsten U."/>
            <person name="Mitros T."/>
            <person name="Poliakov A."/>
            <person name="Schmutz J."/>
            <person name="Spannagl M."/>
            <person name="Tang H."/>
            <person name="Wang X."/>
            <person name="Wicker T."/>
            <person name="Bharti A.K."/>
            <person name="Chapman J."/>
            <person name="Feltus F.A."/>
            <person name="Gowik U."/>
            <person name="Grigoriev I.V."/>
            <person name="Lyons E."/>
            <person name="Maher C.A."/>
            <person name="Martis M."/>
            <person name="Narechania A."/>
            <person name="Otillar R.P."/>
            <person name="Penning B.W."/>
            <person name="Salamov A.A."/>
            <person name="Wang Y."/>
            <person name="Zhang L."/>
            <person name="Carpita N.C."/>
            <person name="Freeling M."/>
            <person name="Gingle A.R."/>
            <person name="Hash C.T."/>
            <person name="Keller B."/>
            <person name="Klein P."/>
            <person name="Kresovich S."/>
            <person name="McCann M.C."/>
            <person name="Ming R."/>
            <person name="Peterson D.G."/>
            <person name="Mehboob-ur-Rahman"/>
            <person name="Ware D."/>
            <person name="Westhoff P."/>
            <person name="Mayer K.F."/>
            <person name="Messing J."/>
            <person name="Rokhsar D.S."/>
        </authorList>
    </citation>
    <scope>NUCLEOTIDE SEQUENCE [LARGE SCALE GENOMIC DNA]</scope>
    <source>
        <strain evidence="3">cv. BTx623</strain>
    </source>
</reference>
<protein>
    <recommendedName>
        <fullName evidence="4">MBD domain-containing protein</fullName>
    </recommendedName>
</protein>
<dbReference type="Gramene" id="KXG24399">
    <property type="protein sequence ID" value="KXG24399"/>
    <property type="gene ID" value="SORBI_3007G037200"/>
</dbReference>
<reference evidence="3" key="3">
    <citation type="journal article" date="2018" name="Plant J.">
        <title>The Sorghum bicolor reference genome: improved assembly, gene annotations, a transcriptome atlas, and signatures of genome organization.</title>
        <authorList>
            <person name="McCormick R.F."/>
            <person name="Truong S.K."/>
            <person name="Sreedasyam A."/>
            <person name="Jenkins J."/>
            <person name="Shu S."/>
            <person name="Sims D."/>
            <person name="Kennedy M."/>
            <person name="Amirebrahimi M."/>
            <person name="Weers B.D."/>
            <person name="McKinley B."/>
            <person name="Mattison A."/>
            <person name="Morishige D.T."/>
            <person name="Grimwood J."/>
            <person name="Schmutz J."/>
            <person name="Mullet J.E."/>
        </authorList>
    </citation>
    <scope>NUCLEOTIDE SEQUENCE [LARGE SCALE GENOMIC DNA]</scope>
    <source>
        <strain evidence="3">cv. BTx623</strain>
    </source>
</reference>
<sequence length="212" mass="23685">MASNSAEVDSDATISDTYSSDVPVDEIPPPVLDAQEEEVAVELENKEVEVPQVDSDATISNMSSSDVPVDKIPPPVLEAQEEEVGMEQRNKEVELPDWLKKLTGDQEQHDWKAFAQKRKNSGHIDRTYIHKDYCHKFRSKPDVELFVESKGFETGIFKGTKLRKKKIAGMDAQDAGTSKSSRRRASGNHARPKRSLGPSRSMDVEEMARGFP</sequence>
<feature type="region of interest" description="Disordered" evidence="1">
    <location>
        <begin position="1"/>
        <end position="29"/>
    </location>
</feature>
<evidence type="ECO:0008006" key="4">
    <source>
        <dbReference type="Google" id="ProtNLM"/>
    </source>
</evidence>
<evidence type="ECO:0000256" key="1">
    <source>
        <dbReference type="SAM" id="MobiDB-lite"/>
    </source>
</evidence>
<feature type="compositionally biased region" description="Polar residues" evidence="1">
    <location>
        <begin position="55"/>
        <end position="66"/>
    </location>
</feature>
<dbReference type="FunCoup" id="A0A1B6PFC5">
    <property type="interactions" value="554"/>
</dbReference>
<dbReference type="AlphaFoldDB" id="A0A1B6PFC5"/>
<dbReference type="EMBL" id="CM000766">
    <property type="protein sequence ID" value="KXG24400.1"/>
    <property type="molecule type" value="Genomic_DNA"/>
</dbReference>
<evidence type="ECO:0000313" key="2">
    <source>
        <dbReference type="EMBL" id="KXG24399.1"/>
    </source>
</evidence>